<organism evidence="3">
    <name type="scientific">Ditylum brightwellii</name>
    <dbReference type="NCBI Taxonomy" id="49249"/>
    <lineage>
        <taxon>Eukaryota</taxon>
        <taxon>Sar</taxon>
        <taxon>Stramenopiles</taxon>
        <taxon>Ochrophyta</taxon>
        <taxon>Bacillariophyta</taxon>
        <taxon>Mediophyceae</taxon>
        <taxon>Lithodesmiophycidae</taxon>
        <taxon>Lithodesmiales</taxon>
        <taxon>Lithodesmiaceae</taxon>
        <taxon>Ditylum</taxon>
    </lineage>
</organism>
<evidence type="ECO:0000313" key="3">
    <source>
        <dbReference type="EMBL" id="CAE4611547.1"/>
    </source>
</evidence>
<dbReference type="SUPFAM" id="SSF46689">
    <property type="entry name" value="Homeodomain-like"/>
    <property type="match status" value="1"/>
</dbReference>
<feature type="domain" description="Myb-like" evidence="2">
    <location>
        <begin position="88"/>
        <end position="147"/>
    </location>
</feature>
<dbReference type="AlphaFoldDB" id="A0A7S4REM1"/>
<protein>
    <recommendedName>
        <fullName evidence="2">Myb-like domain-containing protein</fullName>
    </recommendedName>
</protein>
<dbReference type="EMBL" id="HBNS01021646">
    <property type="protein sequence ID" value="CAE4611547.1"/>
    <property type="molecule type" value="Transcribed_RNA"/>
</dbReference>
<sequence>MWDNIEDMNDDIELLCAELSLMDLTSLNTSFAKDNDVTQSLELVQDSVIQTREKLKQSTEEHNRKRQARRDAAAKKAAEQAKAKAMKPWTREELSALAKGVKKYPPGGGNQWDNIATSVNDLCRNSDEEEDNRRNREECIEAYNTAASQGPAFVAAAAPTSSSVPATKKATNATSSEEKKTKMLIMVGQKNKINNYKKD</sequence>
<feature type="region of interest" description="Disordered" evidence="1">
    <location>
        <begin position="54"/>
        <end position="89"/>
    </location>
</feature>
<proteinExistence type="predicted"/>
<feature type="compositionally biased region" description="Basic and acidic residues" evidence="1">
    <location>
        <begin position="54"/>
        <end position="82"/>
    </location>
</feature>
<dbReference type="SMART" id="SM00717">
    <property type="entry name" value="SANT"/>
    <property type="match status" value="1"/>
</dbReference>
<dbReference type="Pfam" id="PF23082">
    <property type="entry name" value="Myb_DNA-binding_2"/>
    <property type="match status" value="1"/>
</dbReference>
<accession>A0A7S4REM1</accession>
<dbReference type="InterPro" id="IPR001005">
    <property type="entry name" value="SANT/Myb"/>
</dbReference>
<name>A0A7S4REM1_9STRA</name>
<dbReference type="Gene3D" id="1.10.10.60">
    <property type="entry name" value="Homeodomain-like"/>
    <property type="match status" value="1"/>
</dbReference>
<dbReference type="PROSITE" id="PS50090">
    <property type="entry name" value="MYB_LIKE"/>
    <property type="match status" value="1"/>
</dbReference>
<dbReference type="InterPro" id="IPR009057">
    <property type="entry name" value="Homeodomain-like_sf"/>
</dbReference>
<evidence type="ECO:0000259" key="2">
    <source>
        <dbReference type="PROSITE" id="PS50090"/>
    </source>
</evidence>
<evidence type="ECO:0000256" key="1">
    <source>
        <dbReference type="SAM" id="MobiDB-lite"/>
    </source>
</evidence>
<gene>
    <name evidence="3" type="ORF">DBRI00130_LOCUS17155</name>
</gene>
<reference evidence="3" key="1">
    <citation type="submission" date="2021-01" db="EMBL/GenBank/DDBJ databases">
        <authorList>
            <person name="Corre E."/>
            <person name="Pelletier E."/>
            <person name="Niang G."/>
            <person name="Scheremetjew M."/>
            <person name="Finn R."/>
            <person name="Kale V."/>
            <person name="Holt S."/>
            <person name="Cochrane G."/>
            <person name="Meng A."/>
            <person name="Brown T."/>
            <person name="Cohen L."/>
        </authorList>
    </citation>
    <scope>NUCLEOTIDE SEQUENCE</scope>
    <source>
        <strain evidence="3">GSO104</strain>
    </source>
</reference>
<dbReference type="CDD" id="cd00167">
    <property type="entry name" value="SANT"/>
    <property type="match status" value="1"/>
</dbReference>
<feature type="region of interest" description="Disordered" evidence="1">
    <location>
        <begin position="158"/>
        <end position="180"/>
    </location>
</feature>